<comment type="caution">
    <text evidence="8">The sequence shown here is derived from an EMBL/GenBank/DDBJ whole genome shotgun (WGS) entry which is preliminary data.</text>
</comment>
<dbReference type="InterPro" id="IPR017871">
    <property type="entry name" value="ABC_transporter-like_CS"/>
</dbReference>
<evidence type="ECO:0000313" key="8">
    <source>
        <dbReference type="EMBL" id="GHD40668.1"/>
    </source>
</evidence>
<dbReference type="PANTHER" id="PTHR42794:SF1">
    <property type="entry name" value="HEMIN IMPORT ATP-BINDING PROTEIN HMUV"/>
    <property type="match status" value="1"/>
</dbReference>
<dbReference type="AlphaFoldDB" id="A0A918XN03"/>
<dbReference type="EMBL" id="BMZS01000001">
    <property type="protein sequence ID" value="GHD40668.1"/>
    <property type="molecule type" value="Genomic_DNA"/>
</dbReference>
<reference evidence="8" key="2">
    <citation type="submission" date="2020-09" db="EMBL/GenBank/DDBJ databases">
        <authorList>
            <person name="Sun Q."/>
            <person name="Kim S."/>
        </authorList>
    </citation>
    <scope>NUCLEOTIDE SEQUENCE</scope>
    <source>
        <strain evidence="8">KCTC 42651</strain>
    </source>
</reference>
<keyword evidence="2" id="KW-0813">Transport</keyword>
<keyword evidence="4 8" id="KW-0067">ATP-binding</keyword>
<reference evidence="8" key="1">
    <citation type="journal article" date="2014" name="Int. J. Syst. Evol. Microbiol.">
        <title>Complete genome sequence of Corynebacterium casei LMG S-19264T (=DSM 44701T), isolated from a smear-ripened cheese.</title>
        <authorList>
            <consortium name="US DOE Joint Genome Institute (JGI-PGF)"/>
            <person name="Walter F."/>
            <person name="Albersmeier A."/>
            <person name="Kalinowski J."/>
            <person name="Ruckert C."/>
        </authorList>
    </citation>
    <scope>NUCLEOTIDE SEQUENCE</scope>
    <source>
        <strain evidence="8">KCTC 42651</strain>
    </source>
</reference>
<dbReference type="GO" id="GO:0005524">
    <property type="term" value="F:ATP binding"/>
    <property type="evidence" value="ECO:0007669"/>
    <property type="project" value="UniProtKB-KW"/>
</dbReference>
<evidence type="ECO:0000256" key="5">
    <source>
        <dbReference type="ARBA" id="ARBA00022967"/>
    </source>
</evidence>
<keyword evidence="5" id="KW-1278">Translocase</keyword>
<dbReference type="Gene3D" id="3.40.50.300">
    <property type="entry name" value="P-loop containing nucleotide triphosphate hydrolases"/>
    <property type="match status" value="1"/>
</dbReference>
<evidence type="ECO:0000313" key="9">
    <source>
        <dbReference type="Proteomes" id="UP000630353"/>
    </source>
</evidence>
<name>A0A918XN03_9PROT</name>
<comment type="function">
    <text evidence="6">Part of the ABC transporter complex HmuTUV involved in hemin import. Responsible for energy coupling to the transport system.</text>
</comment>
<keyword evidence="3" id="KW-0547">Nucleotide-binding</keyword>
<dbReference type="SUPFAM" id="SSF52540">
    <property type="entry name" value="P-loop containing nucleoside triphosphate hydrolases"/>
    <property type="match status" value="1"/>
</dbReference>
<evidence type="ECO:0000256" key="6">
    <source>
        <dbReference type="ARBA" id="ARBA00037066"/>
    </source>
</evidence>
<organism evidence="8 9">
    <name type="scientific">Thalassobaculum fulvum</name>
    <dbReference type="NCBI Taxonomy" id="1633335"/>
    <lineage>
        <taxon>Bacteria</taxon>
        <taxon>Pseudomonadati</taxon>
        <taxon>Pseudomonadota</taxon>
        <taxon>Alphaproteobacteria</taxon>
        <taxon>Rhodospirillales</taxon>
        <taxon>Thalassobaculaceae</taxon>
        <taxon>Thalassobaculum</taxon>
    </lineage>
</organism>
<evidence type="ECO:0000256" key="2">
    <source>
        <dbReference type="ARBA" id="ARBA00022448"/>
    </source>
</evidence>
<dbReference type="RefSeq" id="WP_229836238.1">
    <property type="nucleotide sequence ID" value="NZ_BMZS01000001.1"/>
</dbReference>
<evidence type="ECO:0000256" key="3">
    <source>
        <dbReference type="ARBA" id="ARBA00022741"/>
    </source>
</evidence>
<dbReference type="PROSITE" id="PS50893">
    <property type="entry name" value="ABC_TRANSPORTER_2"/>
    <property type="match status" value="1"/>
</dbReference>
<protein>
    <submittedName>
        <fullName evidence="8">Iron ABC transporter ATP-binding protein</fullName>
    </submittedName>
</protein>
<accession>A0A918XN03</accession>
<dbReference type="FunFam" id="3.40.50.300:FF:000134">
    <property type="entry name" value="Iron-enterobactin ABC transporter ATP-binding protein"/>
    <property type="match status" value="1"/>
</dbReference>
<dbReference type="CDD" id="cd03214">
    <property type="entry name" value="ABC_Iron-Siderophores_B12_Hemin"/>
    <property type="match status" value="1"/>
</dbReference>
<evidence type="ECO:0000259" key="7">
    <source>
        <dbReference type="PROSITE" id="PS50893"/>
    </source>
</evidence>
<dbReference type="Pfam" id="PF00005">
    <property type="entry name" value="ABC_tran"/>
    <property type="match status" value="1"/>
</dbReference>
<dbReference type="GO" id="GO:0016887">
    <property type="term" value="F:ATP hydrolysis activity"/>
    <property type="evidence" value="ECO:0007669"/>
    <property type="project" value="InterPro"/>
</dbReference>
<evidence type="ECO:0000256" key="1">
    <source>
        <dbReference type="ARBA" id="ARBA00005417"/>
    </source>
</evidence>
<dbReference type="PANTHER" id="PTHR42794">
    <property type="entry name" value="HEMIN IMPORT ATP-BINDING PROTEIN HMUV"/>
    <property type="match status" value="1"/>
</dbReference>
<gene>
    <name evidence="8" type="ORF">GCM10017083_04160</name>
</gene>
<dbReference type="SMART" id="SM00382">
    <property type="entry name" value="AAA"/>
    <property type="match status" value="1"/>
</dbReference>
<dbReference type="PROSITE" id="PS00211">
    <property type="entry name" value="ABC_TRANSPORTER_1"/>
    <property type="match status" value="1"/>
</dbReference>
<evidence type="ECO:0000256" key="4">
    <source>
        <dbReference type="ARBA" id="ARBA00022840"/>
    </source>
</evidence>
<dbReference type="InterPro" id="IPR003439">
    <property type="entry name" value="ABC_transporter-like_ATP-bd"/>
</dbReference>
<dbReference type="InterPro" id="IPR003593">
    <property type="entry name" value="AAA+_ATPase"/>
</dbReference>
<feature type="domain" description="ABC transporter" evidence="7">
    <location>
        <begin position="5"/>
        <end position="240"/>
    </location>
</feature>
<sequence length="266" mass="27452">MSALVEAEGLATGYPGCEVGRDIDLAVAAGEVLCLLGPNGSGKTTLFRTLLGLLPAHGGTVRLAGDPLDRLPRGEIGRRAAYVPQAHAPVFPFTAHEVVLMGRTARLGPFAQPGRADHAAAAEALASVGLADRAASPYTDLSGGQRQLVLVARALAQEAPLLVMDEPTASLDFGNQALVLSEIRRLADRGLGIVLSTHDPDHAFAVGDRVALLQDGRIREIGPPDTVLTEAALSAVYGVEVRVETLGSGRRVCVPSLARPAGAGSA</sequence>
<proteinExistence type="inferred from homology"/>
<dbReference type="Proteomes" id="UP000630353">
    <property type="component" value="Unassembled WGS sequence"/>
</dbReference>
<comment type="similarity">
    <text evidence="1">Belongs to the ABC transporter superfamily.</text>
</comment>
<dbReference type="InterPro" id="IPR027417">
    <property type="entry name" value="P-loop_NTPase"/>
</dbReference>
<keyword evidence="9" id="KW-1185">Reference proteome</keyword>